<name>A0A0K2TU48_LEPSM</name>
<proteinExistence type="predicted"/>
<accession>A0A0K2TU48</accession>
<feature type="non-terminal residue" evidence="1">
    <location>
        <position position="1"/>
    </location>
</feature>
<dbReference type="EMBL" id="HACA01011841">
    <property type="protein sequence ID" value="CDW29202.1"/>
    <property type="molecule type" value="Transcribed_RNA"/>
</dbReference>
<sequence>YPHSILTCFCKCKTIFNYILSLALLTQSLQKNARDLVDTIIPPQDQDVRDIISTRKNVYSIYS</sequence>
<reference evidence="1" key="1">
    <citation type="submission" date="2014-05" db="EMBL/GenBank/DDBJ databases">
        <authorList>
            <person name="Chronopoulou M."/>
        </authorList>
    </citation>
    <scope>NUCLEOTIDE SEQUENCE</scope>
    <source>
        <tissue evidence="1">Whole organism</tissue>
    </source>
</reference>
<organism evidence="1">
    <name type="scientific">Lepeophtheirus salmonis</name>
    <name type="common">Salmon louse</name>
    <name type="synonym">Caligus salmonis</name>
    <dbReference type="NCBI Taxonomy" id="72036"/>
    <lineage>
        <taxon>Eukaryota</taxon>
        <taxon>Metazoa</taxon>
        <taxon>Ecdysozoa</taxon>
        <taxon>Arthropoda</taxon>
        <taxon>Crustacea</taxon>
        <taxon>Multicrustacea</taxon>
        <taxon>Hexanauplia</taxon>
        <taxon>Copepoda</taxon>
        <taxon>Siphonostomatoida</taxon>
        <taxon>Caligidae</taxon>
        <taxon>Lepeophtheirus</taxon>
    </lineage>
</organism>
<evidence type="ECO:0000313" key="1">
    <source>
        <dbReference type="EMBL" id="CDW29202.1"/>
    </source>
</evidence>
<dbReference type="AlphaFoldDB" id="A0A0K2TU48"/>
<dbReference type="EMBL" id="HACA01011842">
    <property type="protein sequence ID" value="CDW29203.1"/>
    <property type="molecule type" value="Transcribed_RNA"/>
</dbReference>
<protein>
    <submittedName>
        <fullName evidence="1">Uncharacterized protein</fullName>
    </submittedName>
</protein>